<comment type="caution">
    <text evidence="1">The sequence shown here is derived from an EMBL/GenBank/DDBJ whole genome shotgun (WGS) entry which is preliminary data.</text>
</comment>
<reference evidence="1 2" key="1">
    <citation type="journal article" date="2018" name="Environ. Microbiol.">
        <title>Ecological and genomic features of two widespread freshwater picocyanobacteria.</title>
        <authorList>
            <person name="Cabello-Yeves P.J."/>
            <person name="Picazo A."/>
            <person name="Camacho A."/>
            <person name="Callieri C."/>
            <person name="Rosselli R."/>
            <person name="Roda-Garcia J.J."/>
            <person name="Coutinho F.H."/>
            <person name="Rodriguez-Valera F."/>
        </authorList>
    </citation>
    <scope>NUCLEOTIDE SEQUENCE [LARGE SCALE GENOMIC DNA]</scope>
    <source>
        <strain evidence="1 2">Tous</strain>
    </source>
</reference>
<name>A0A2P7MT66_9CYAN</name>
<organism evidence="1 2">
    <name type="scientific">Cyanobium usitatum str. Tous</name>
    <dbReference type="NCBI Taxonomy" id="2116684"/>
    <lineage>
        <taxon>Bacteria</taxon>
        <taxon>Bacillati</taxon>
        <taxon>Cyanobacteriota</taxon>
        <taxon>Cyanophyceae</taxon>
        <taxon>Synechococcales</taxon>
        <taxon>Prochlorococcaceae</taxon>
        <taxon>Cyanobium</taxon>
    </lineage>
</organism>
<gene>
    <name evidence="1" type="ORF">C7K55_10585</name>
</gene>
<dbReference type="InterPro" id="IPR029024">
    <property type="entry name" value="TerB-like"/>
</dbReference>
<evidence type="ECO:0000313" key="1">
    <source>
        <dbReference type="EMBL" id="PSJ04440.1"/>
    </source>
</evidence>
<dbReference type="EMBL" id="PXXO01000012">
    <property type="protein sequence ID" value="PSJ04440.1"/>
    <property type="molecule type" value="Genomic_DNA"/>
</dbReference>
<dbReference type="AlphaFoldDB" id="A0A2P7MT66"/>
<dbReference type="RefSeq" id="WP_106632693.1">
    <property type="nucleotide sequence ID" value="NZ_PXXO01000012.1"/>
</dbReference>
<sequence length="200" mass="22369">MGQHQPAPLRRITASAAATLSRWLLAPHQLLAARQRQQLIDSLTAVLPTAEESSQVGLAILQGARALSLADGDFDQEEWELFYFCMKSLRLSDVQRQSADLHGPPDPKRISASLAAIADPVQRLAIARCYCLFAAADGQGKAAELGLLQTLLQVLGHPELERELPELCRRFRPAPSWWSRFRHGLGKRLARWASPHRRRR</sequence>
<accession>A0A2P7MT66</accession>
<dbReference type="Proteomes" id="UP000243002">
    <property type="component" value="Unassembled WGS sequence"/>
</dbReference>
<evidence type="ECO:0000313" key="2">
    <source>
        <dbReference type="Proteomes" id="UP000243002"/>
    </source>
</evidence>
<proteinExistence type="predicted"/>
<evidence type="ECO:0008006" key="3">
    <source>
        <dbReference type="Google" id="ProtNLM"/>
    </source>
</evidence>
<protein>
    <recommendedName>
        <fullName evidence="3">TerB family tellurite resistance protein</fullName>
    </recommendedName>
</protein>
<dbReference type="SUPFAM" id="SSF158682">
    <property type="entry name" value="TerB-like"/>
    <property type="match status" value="1"/>
</dbReference>
<keyword evidence="2" id="KW-1185">Reference proteome</keyword>